<accession>A0A433WPY5</accession>
<dbReference type="SUPFAM" id="SSF82679">
    <property type="entry name" value="N-utilization substance G protein NusG, N-terminal domain"/>
    <property type="match status" value="1"/>
</dbReference>
<keyword evidence="2" id="KW-0805">Transcription regulation</keyword>
<dbReference type="Proteomes" id="UP000281028">
    <property type="component" value="Unassembled WGS sequence"/>
</dbReference>
<keyword evidence="1" id="KW-0889">Transcription antitermination</keyword>
<organism evidence="4 5">
    <name type="scientific">Chitinophaga solisilvae</name>
    <dbReference type="NCBI Taxonomy" id="1233460"/>
    <lineage>
        <taxon>Bacteria</taxon>
        <taxon>Pseudomonadati</taxon>
        <taxon>Bacteroidota</taxon>
        <taxon>Chitinophagia</taxon>
        <taxon>Chitinophagales</taxon>
        <taxon>Chitinophagaceae</taxon>
        <taxon>Chitinophaga</taxon>
    </lineage>
</organism>
<dbReference type="Gene3D" id="3.30.70.940">
    <property type="entry name" value="NusG, N-terminal domain"/>
    <property type="match status" value="1"/>
</dbReference>
<name>A0A433WPY5_9BACT</name>
<proteinExistence type="predicted"/>
<dbReference type="GO" id="GO:0031564">
    <property type="term" value="P:transcription antitermination"/>
    <property type="evidence" value="ECO:0007669"/>
    <property type="project" value="UniProtKB-KW"/>
</dbReference>
<dbReference type="PANTHER" id="PTHR30265">
    <property type="entry name" value="RHO-INTERACTING TRANSCRIPTION TERMINATION FACTOR NUSG"/>
    <property type="match status" value="1"/>
</dbReference>
<dbReference type="GO" id="GO:0006354">
    <property type="term" value="P:DNA-templated transcription elongation"/>
    <property type="evidence" value="ECO:0007669"/>
    <property type="project" value="InterPro"/>
</dbReference>
<dbReference type="InterPro" id="IPR006645">
    <property type="entry name" value="NGN-like_dom"/>
</dbReference>
<dbReference type="AlphaFoldDB" id="A0A433WPY5"/>
<evidence type="ECO:0000313" key="4">
    <source>
        <dbReference type="EMBL" id="NSL90989.1"/>
    </source>
</evidence>
<dbReference type="PANTHER" id="PTHR30265:SF4">
    <property type="entry name" value="KOW MOTIF FAMILY PROTEIN, EXPRESSED"/>
    <property type="match status" value="1"/>
</dbReference>
<comment type="caution">
    <text evidence="4">The sequence shown here is derived from an EMBL/GenBank/DDBJ whole genome shotgun (WGS) entry which is preliminary data.</text>
</comment>
<dbReference type="InterPro" id="IPR036735">
    <property type="entry name" value="NGN_dom_sf"/>
</dbReference>
<dbReference type="OrthoDB" id="9796143at2"/>
<evidence type="ECO:0000313" key="5">
    <source>
        <dbReference type="Proteomes" id="UP000281028"/>
    </source>
</evidence>
<keyword evidence="5" id="KW-1185">Reference proteome</keyword>
<gene>
    <name evidence="4" type="ORF">ECE50_029460</name>
</gene>
<dbReference type="EMBL" id="RIAR02000001">
    <property type="protein sequence ID" value="NSL90989.1"/>
    <property type="molecule type" value="Genomic_DNA"/>
</dbReference>
<dbReference type="InterPro" id="IPR043425">
    <property type="entry name" value="NusG-like"/>
</dbReference>
<reference evidence="4" key="1">
    <citation type="submission" date="2020-05" db="EMBL/GenBank/DDBJ databases">
        <title>Chitinophaga laudate sp. nov., isolated from a tropical peat swamp.</title>
        <authorList>
            <person name="Goh C.B.S."/>
            <person name="Lee M.S."/>
            <person name="Parimannan S."/>
            <person name="Pasbakhsh P."/>
            <person name="Yule C.M."/>
            <person name="Rajandas H."/>
            <person name="Loke S."/>
            <person name="Croft L."/>
            <person name="Tan J.B.L."/>
        </authorList>
    </citation>
    <scope>NUCLEOTIDE SEQUENCE</scope>
    <source>
        <strain evidence="4">Mgbs1</strain>
    </source>
</reference>
<evidence type="ECO:0000256" key="1">
    <source>
        <dbReference type="ARBA" id="ARBA00022814"/>
    </source>
</evidence>
<keyword evidence="3" id="KW-0804">Transcription</keyword>
<sequence>MSKFSEGWYLIYTKPKHEKKVCTRLTELRIVSFLPTRKSLRKWHDRKKYIDEPLFPSYVFVYLTDLQSYYHSIDIDGSLFYVRTGNIITRISEATINNIKLITHNAETVEVSEAYFCPGQKLVIAEGALAGLSCELVRYNDKQTLLVRMDLLKRNLLLTLPAGYLTCA</sequence>
<evidence type="ECO:0000256" key="3">
    <source>
        <dbReference type="ARBA" id="ARBA00023163"/>
    </source>
</evidence>
<dbReference type="NCBIfam" id="NF033644">
    <property type="entry name" value="antiterm_UpxY"/>
    <property type="match status" value="1"/>
</dbReference>
<evidence type="ECO:0000256" key="2">
    <source>
        <dbReference type="ARBA" id="ARBA00023015"/>
    </source>
</evidence>
<protein>
    <submittedName>
        <fullName evidence="4">UpxY family transcription antiterminator</fullName>
    </submittedName>
</protein>
<dbReference type="Pfam" id="PF02357">
    <property type="entry name" value="NusG"/>
    <property type="match status" value="1"/>
</dbReference>